<comment type="caution">
    <text evidence="1">The sequence shown here is derived from an EMBL/GenBank/DDBJ whole genome shotgun (WGS) entry which is preliminary data.</text>
</comment>
<sequence>MRRLFCVLRKARPSPAGQPPGILIARNSYSYYNCGVDEVLRGLMRETRPRLRSEVTLEAVSGGAVAAHPLPQLLRSRGGLPGPGIVILQGNSAAAAAGHSGFYRRGVLAQAEAARRFGPDAKPA</sequence>
<evidence type="ECO:0000313" key="2">
    <source>
        <dbReference type="Proteomes" id="UP001297600"/>
    </source>
</evidence>
<dbReference type="Proteomes" id="UP001297600">
    <property type="component" value="Unassembled WGS sequence"/>
</dbReference>
<gene>
    <name evidence="1" type="ORF">MAF45_05440</name>
</gene>
<accession>A0ABS9MQS6</accession>
<organism evidence="1 2">
    <name type="scientific">Mesosutterella porci</name>
    <dbReference type="NCBI Taxonomy" id="2915351"/>
    <lineage>
        <taxon>Bacteria</taxon>
        <taxon>Pseudomonadati</taxon>
        <taxon>Pseudomonadota</taxon>
        <taxon>Betaproteobacteria</taxon>
        <taxon>Burkholderiales</taxon>
        <taxon>Sutterellaceae</taxon>
        <taxon>Mesosutterella</taxon>
    </lineage>
</organism>
<proteinExistence type="predicted"/>
<keyword evidence="2" id="KW-1185">Reference proteome</keyword>
<dbReference type="EMBL" id="JAKNCT010000005">
    <property type="protein sequence ID" value="MCG5030887.1"/>
    <property type="molecule type" value="Genomic_DNA"/>
</dbReference>
<reference evidence="1 2" key="1">
    <citation type="submission" date="2022-02" db="EMBL/GenBank/DDBJ databases">
        <title>Mesosutterella porci, a novel member of the family Sutterellaceae from pig feces.</title>
        <authorList>
            <person name="Wylensek D."/>
            <person name="Clavel T."/>
        </authorList>
    </citation>
    <scope>NUCLEOTIDE SEQUENCE [LARGE SCALE GENOMIC DNA]</scope>
    <source>
        <strain evidence="2">oilRF-744-wt-GAM-9</strain>
    </source>
</reference>
<evidence type="ECO:0000313" key="1">
    <source>
        <dbReference type="EMBL" id="MCG5030887.1"/>
    </source>
</evidence>
<dbReference type="RefSeq" id="WP_237978538.1">
    <property type="nucleotide sequence ID" value="NZ_JAKNCT010000005.1"/>
</dbReference>
<protein>
    <submittedName>
        <fullName evidence="1">Uncharacterized protein</fullName>
    </submittedName>
</protein>
<name>A0ABS9MQS6_9BURK</name>